<keyword evidence="1" id="KW-0677">Repeat</keyword>
<dbReference type="RefSeq" id="XP_041194683.1">
    <property type="nucleotide sequence ID" value="XM_041332681.1"/>
</dbReference>
<dbReference type="OrthoDB" id="3036502at2759"/>
<dbReference type="EMBL" id="JABBWG010000010">
    <property type="protein sequence ID" value="KAG1819006.1"/>
    <property type="molecule type" value="Genomic_DNA"/>
</dbReference>
<evidence type="ECO:0000313" key="3">
    <source>
        <dbReference type="EMBL" id="KAG1819006.1"/>
    </source>
</evidence>
<dbReference type="SUPFAM" id="SSF48403">
    <property type="entry name" value="Ankyrin repeat"/>
    <property type="match status" value="1"/>
</dbReference>
<organism evidence="3 4">
    <name type="scientific">Suillus subaureus</name>
    <dbReference type="NCBI Taxonomy" id="48587"/>
    <lineage>
        <taxon>Eukaryota</taxon>
        <taxon>Fungi</taxon>
        <taxon>Dikarya</taxon>
        <taxon>Basidiomycota</taxon>
        <taxon>Agaricomycotina</taxon>
        <taxon>Agaricomycetes</taxon>
        <taxon>Agaricomycetidae</taxon>
        <taxon>Boletales</taxon>
        <taxon>Suillineae</taxon>
        <taxon>Suillaceae</taxon>
        <taxon>Suillus</taxon>
    </lineage>
</organism>
<gene>
    <name evidence="3" type="ORF">BJ212DRAFT_1298302</name>
</gene>
<dbReference type="Pfam" id="PF24883">
    <property type="entry name" value="NPHP3_N"/>
    <property type="match status" value="1"/>
</dbReference>
<dbReference type="PANTHER" id="PTHR10039">
    <property type="entry name" value="AMELOGENIN"/>
    <property type="match status" value="1"/>
</dbReference>
<evidence type="ECO:0000256" key="1">
    <source>
        <dbReference type="ARBA" id="ARBA00022737"/>
    </source>
</evidence>
<proteinExistence type="predicted"/>
<protein>
    <recommendedName>
        <fullName evidence="2">Nephrocystin 3-like N-terminal domain-containing protein</fullName>
    </recommendedName>
</protein>
<sequence length="1032" mass="116077">MILPAQKARKKDEERRKFLQWMSPVSCDDKHTTCHGQRNPGTARWIFHIDEYKTWNTSDHAFLWLNGQPGHGKTILACFNNLEMTGSPRYANQGGKKKGILLLCETSCSYNAMQSHIPQISVIFESFWLKHPRWFTGQSSWIDALDECKDYPDLVEHLVKPCQRCPTTTFRHWQKAAEDSRRLSGLPETLRTTILNKLSEKAAGMFRWVQCQLDVIMKCKTSGSIQKALDNLPKDLHETYDRILHSIEERGGDDGPISQRCLLLLAGTFTPLTLNQLNEAMMIEVGRPSLNEDLRVLNTMDIVGACGSLVTYNEKTGIVALSHYSVKEYLVSRTNSIFKSISDMHARICELLITYVLCDFVDEICAKLELEDKQKASRLLRADVADVSKDHPLLSYAIQGYKHLGHVSDEDSCVMVALSRLNSEFLRNTKKNRVLAQGQYGYGPRWLPAWVTLPSLLFIPLEHGKPWMVEYLIKQYPHLRDVDIAPDWGSPLIFAMAKNPGCLSILLKPGIDFNKLSSFTPSLYHQFNAWSDSYAPISWAAVTGSEVAVDFLLSQTEVNVPDDIIHMAVRARELSVECIRKFCQHGADVNFMVDSSTPIHYLLTELWRFYDEIQLLSGVKALVEPSCNLSLQDQTARTVLHIALDARLEDIVTYLLEQNAGLSATATVLPDMWSWAKNKMWFPKVQAAALAADQQCTRIEGKVVDATAESKLVEFSVAATADRDNPNPICAVVVSAILADELSDYDVISADFSCYNQSLQKDIQDSLQDDSPILECCFRLSPGQRVSSRLFDYHQGDEVTRMLQQLTEDKDSTCTSLFLQMTKDVSYTEVFELAVEFVLDIYRGYYKRSFIIWNRADIRTLVNCSNSNLKGMCNASSRLSEMRHYQYVKTKRESLNLPDDDGIYPTLYVMSQSASVKAFSCTKVLASRRVTVFFGAAGAKSLSASTSASVVESRLMILAASKASPSKESAFFEPSSDISSGYPCYPPMNFGLGLSTELSTWITGWISMSVDNQVDFHGTLDGVFTGYSKPDY</sequence>
<dbReference type="Gene3D" id="1.25.40.20">
    <property type="entry name" value="Ankyrin repeat-containing domain"/>
    <property type="match status" value="1"/>
</dbReference>
<name>A0A9P7EEG2_9AGAM</name>
<dbReference type="SMART" id="SM00248">
    <property type="entry name" value="ANK"/>
    <property type="match status" value="4"/>
</dbReference>
<dbReference type="InterPro" id="IPR056884">
    <property type="entry name" value="NPHP3-like_N"/>
</dbReference>
<evidence type="ECO:0000259" key="2">
    <source>
        <dbReference type="Pfam" id="PF24883"/>
    </source>
</evidence>
<dbReference type="AlphaFoldDB" id="A0A9P7EEG2"/>
<reference evidence="3" key="1">
    <citation type="journal article" date="2020" name="New Phytol.">
        <title>Comparative genomics reveals dynamic genome evolution in host specialist ectomycorrhizal fungi.</title>
        <authorList>
            <person name="Lofgren L.A."/>
            <person name="Nguyen N.H."/>
            <person name="Vilgalys R."/>
            <person name="Ruytinx J."/>
            <person name="Liao H.L."/>
            <person name="Branco S."/>
            <person name="Kuo A."/>
            <person name="LaButti K."/>
            <person name="Lipzen A."/>
            <person name="Andreopoulos W."/>
            <person name="Pangilinan J."/>
            <person name="Riley R."/>
            <person name="Hundley H."/>
            <person name="Na H."/>
            <person name="Barry K."/>
            <person name="Grigoriev I.V."/>
            <person name="Stajich J.E."/>
            <person name="Kennedy P.G."/>
        </authorList>
    </citation>
    <scope>NUCLEOTIDE SEQUENCE</scope>
    <source>
        <strain evidence="3">MN1</strain>
    </source>
</reference>
<dbReference type="InterPro" id="IPR002110">
    <property type="entry name" value="Ankyrin_rpt"/>
</dbReference>
<dbReference type="Proteomes" id="UP000807769">
    <property type="component" value="Unassembled WGS sequence"/>
</dbReference>
<dbReference type="InterPro" id="IPR036770">
    <property type="entry name" value="Ankyrin_rpt-contain_sf"/>
</dbReference>
<dbReference type="GeneID" id="64626698"/>
<keyword evidence="4" id="KW-1185">Reference proteome</keyword>
<comment type="caution">
    <text evidence="3">The sequence shown here is derived from an EMBL/GenBank/DDBJ whole genome shotgun (WGS) entry which is preliminary data.</text>
</comment>
<feature type="domain" description="Nephrocystin 3-like N-terminal" evidence="2">
    <location>
        <begin position="41"/>
        <end position="79"/>
    </location>
</feature>
<dbReference type="PANTHER" id="PTHR10039:SF16">
    <property type="entry name" value="GPI INOSITOL-DEACYLASE"/>
    <property type="match status" value="1"/>
</dbReference>
<accession>A0A9P7EEG2</accession>
<evidence type="ECO:0000313" key="4">
    <source>
        <dbReference type="Proteomes" id="UP000807769"/>
    </source>
</evidence>